<dbReference type="InterPro" id="IPR045315">
    <property type="entry name" value="Mtm1-like"/>
</dbReference>
<reference evidence="12 13" key="1">
    <citation type="submission" date="2014-04" db="EMBL/GenBank/DDBJ databases">
        <title>Evolutionary Origins and Diversification of the Mycorrhizal Mutualists.</title>
        <authorList>
            <consortium name="DOE Joint Genome Institute"/>
            <consortium name="Mycorrhizal Genomics Consortium"/>
            <person name="Kohler A."/>
            <person name="Kuo A."/>
            <person name="Nagy L.G."/>
            <person name="Floudas D."/>
            <person name="Copeland A."/>
            <person name="Barry K.W."/>
            <person name="Cichocki N."/>
            <person name="Veneault-Fourrey C."/>
            <person name="LaButti K."/>
            <person name="Lindquist E.A."/>
            <person name="Lipzen A."/>
            <person name="Lundell T."/>
            <person name="Morin E."/>
            <person name="Murat C."/>
            <person name="Riley R."/>
            <person name="Ohm R."/>
            <person name="Sun H."/>
            <person name="Tunlid A."/>
            <person name="Henrissat B."/>
            <person name="Grigoriev I.V."/>
            <person name="Hibbett D.S."/>
            <person name="Martin F."/>
        </authorList>
    </citation>
    <scope>NUCLEOTIDE SEQUENCE [LARGE SCALE GENOMIC DNA]</scope>
    <source>
        <strain evidence="12 13">Koide BX008</strain>
    </source>
</reference>
<keyword evidence="9 10" id="KW-0472">Membrane</keyword>
<comment type="similarity">
    <text evidence="2 11">Belongs to the mitochondrial carrier (TC 2.A.29) family.</text>
</comment>
<feature type="repeat" description="Solcar" evidence="10">
    <location>
        <begin position="2"/>
        <end position="136"/>
    </location>
</feature>
<keyword evidence="7" id="KW-1133">Transmembrane helix</keyword>
<feature type="repeat" description="Solcar" evidence="10">
    <location>
        <begin position="144"/>
        <end position="234"/>
    </location>
</feature>
<dbReference type="EMBL" id="KN818223">
    <property type="protein sequence ID" value="KIL70770.1"/>
    <property type="molecule type" value="Genomic_DNA"/>
</dbReference>
<dbReference type="InterPro" id="IPR018108">
    <property type="entry name" value="MCP_transmembrane"/>
</dbReference>
<dbReference type="STRING" id="946122.A0A0C2T4E2"/>
<evidence type="ECO:0000256" key="11">
    <source>
        <dbReference type="RuleBase" id="RU000488"/>
    </source>
</evidence>
<dbReference type="InterPro" id="IPR023395">
    <property type="entry name" value="MCP_dom_sf"/>
</dbReference>
<dbReference type="PROSITE" id="PS50920">
    <property type="entry name" value="SOLCAR"/>
    <property type="match status" value="3"/>
</dbReference>
<evidence type="ECO:0000256" key="9">
    <source>
        <dbReference type="ARBA" id="ARBA00023136"/>
    </source>
</evidence>
<keyword evidence="8" id="KW-0496">Mitochondrion</keyword>
<dbReference type="PANTHER" id="PTHR45760">
    <property type="entry name" value="FI19922P1-RELATED"/>
    <property type="match status" value="1"/>
</dbReference>
<name>A0A0C2T4E2_AMAMK</name>
<gene>
    <name evidence="12" type="ORF">M378DRAFT_66783</name>
</gene>
<keyword evidence="13" id="KW-1185">Reference proteome</keyword>
<keyword evidence="3 11" id="KW-0813">Transport</keyword>
<feature type="repeat" description="Solcar" evidence="10">
    <location>
        <begin position="241"/>
        <end position="330"/>
    </location>
</feature>
<evidence type="ECO:0000256" key="2">
    <source>
        <dbReference type="ARBA" id="ARBA00006375"/>
    </source>
</evidence>
<dbReference type="InParanoid" id="A0A0C2T4E2"/>
<dbReference type="Proteomes" id="UP000054549">
    <property type="component" value="Unassembled WGS sequence"/>
</dbReference>
<dbReference type="FunCoup" id="A0A0C2T4E2">
    <property type="interactions" value="372"/>
</dbReference>
<comment type="subcellular location">
    <subcellularLocation>
        <location evidence="1">Mitochondrion inner membrane</location>
        <topology evidence="1">Multi-pass membrane protein</topology>
    </subcellularLocation>
</comment>
<organism evidence="12 13">
    <name type="scientific">Amanita muscaria (strain Koide BX008)</name>
    <dbReference type="NCBI Taxonomy" id="946122"/>
    <lineage>
        <taxon>Eukaryota</taxon>
        <taxon>Fungi</taxon>
        <taxon>Dikarya</taxon>
        <taxon>Basidiomycota</taxon>
        <taxon>Agaricomycotina</taxon>
        <taxon>Agaricomycetes</taxon>
        <taxon>Agaricomycetidae</taxon>
        <taxon>Agaricales</taxon>
        <taxon>Pluteineae</taxon>
        <taxon>Amanitaceae</taxon>
        <taxon>Amanita</taxon>
    </lineage>
</organism>
<keyword evidence="4 10" id="KW-0812">Transmembrane</keyword>
<protein>
    <recommendedName>
        <fullName evidence="14">Solute carrier family 25 member 40</fullName>
    </recommendedName>
</protein>
<keyword evidence="5" id="KW-0677">Repeat</keyword>
<keyword evidence="6" id="KW-0999">Mitochondrion inner membrane</keyword>
<proteinExistence type="inferred from homology"/>
<dbReference type="AlphaFoldDB" id="A0A0C2T4E2"/>
<evidence type="ECO:0000256" key="4">
    <source>
        <dbReference type="ARBA" id="ARBA00022692"/>
    </source>
</evidence>
<evidence type="ECO:0000256" key="7">
    <source>
        <dbReference type="ARBA" id="ARBA00022989"/>
    </source>
</evidence>
<dbReference type="OrthoDB" id="1747031at2759"/>
<evidence type="ECO:0000256" key="3">
    <source>
        <dbReference type="ARBA" id="ARBA00022448"/>
    </source>
</evidence>
<evidence type="ECO:0000256" key="10">
    <source>
        <dbReference type="PROSITE-ProRule" id="PRU00282"/>
    </source>
</evidence>
<dbReference type="SUPFAM" id="SSF103506">
    <property type="entry name" value="Mitochondrial carrier"/>
    <property type="match status" value="1"/>
</dbReference>
<dbReference type="Gene3D" id="1.50.40.10">
    <property type="entry name" value="Mitochondrial carrier domain"/>
    <property type="match status" value="2"/>
</dbReference>
<evidence type="ECO:0000313" key="12">
    <source>
        <dbReference type="EMBL" id="KIL70770.1"/>
    </source>
</evidence>
<dbReference type="PANTHER" id="PTHR45760:SF2">
    <property type="entry name" value="FI19922P1-RELATED"/>
    <property type="match status" value="1"/>
</dbReference>
<accession>A0A0C2T4E2</accession>
<dbReference type="Pfam" id="PF00153">
    <property type="entry name" value="Mito_carr"/>
    <property type="match status" value="4"/>
</dbReference>
<evidence type="ECO:0000256" key="5">
    <source>
        <dbReference type="ARBA" id="ARBA00022737"/>
    </source>
</evidence>
<dbReference type="HOGENOM" id="CLU_015166_0_0_1"/>
<evidence type="ECO:0000256" key="1">
    <source>
        <dbReference type="ARBA" id="ARBA00004448"/>
    </source>
</evidence>
<evidence type="ECO:0000313" key="13">
    <source>
        <dbReference type="Proteomes" id="UP000054549"/>
    </source>
</evidence>
<sequence>MDPWTAKLVAAAAGSTTTALTMTPFDVVKTRLQTQPPQVRPLFPKPPQNTCCQSTNPASCIRNMSSIARPLTSDVVCVWEGGVFKTERVNGFVDAVRHVQRAEGIPGLWKGVGTSLLIGVPSSTTYILTYDWLVHSVLPPLIPSELGVPLAAGIIARTTIASLVSPLELIRTNLQSTPLSPDKPHTLRSVLSSVRGLVHRHGVTFLWRGLEPTLWRDVPFSGIYWASYESCKKAFQRRGHTGTWVAFTSGAASGMLAAVITSPFDVLKTRRQALIMSSSHQRISSTSSLFFNIIRTEGIPALFAGNLPRMAKIAPACGIMIACYEVCSLNICNSNPLICLKGIGHFLTKTPS</sequence>
<evidence type="ECO:0008006" key="14">
    <source>
        <dbReference type="Google" id="ProtNLM"/>
    </source>
</evidence>
<evidence type="ECO:0000256" key="8">
    <source>
        <dbReference type="ARBA" id="ARBA00023128"/>
    </source>
</evidence>
<dbReference type="GO" id="GO:0005743">
    <property type="term" value="C:mitochondrial inner membrane"/>
    <property type="evidence" value="ECO:0007669"/>
    <property type="project" value="UniProtKB-SubCell"/>
</dbReference>
<evidence type="ECO:0000256" key="6">
    <source>
        <dbReference type="ARBA" id="ARBA00022792"/>
    </source>
</evidence>
<dbReference type="GO" id="GO:1990542">
    <property type="term" value="P:mitochondrial transmembrane transport"/>
    <property type="evidence" value="ECO:0007669"/>
    <property type="project" value="InterPro"/>
</dbReference>